<accession>A0A078AMY2</accession>
<name>A0A078AMY2_STYLE</name>
<organism evidence="3 4">
    <name type="scientific">Stylonychia lemnae</name>
    <name type="common">Ciliate</name>
    <dbReference type="NCBI Taxonomy" id="5949"/>
    <lineage>
        <taxon>Eukaryota</taxon>
        <taxon>Sar</taxon>
        <taxon>Alveolata</taxon>
        <taxon>Ciliophora</taxon>
        <taxon>Intramacronucleata</taxon>
        <taxon>Spirotrichea</taxon>
        <taxon>Stichotrichia</taxon>
        <taxon>Sporadotrichida</taxon>
        <taxon>Oxytrichidae</taxon>
        <taxon>Stylonychinae</taxon>
        <taxon>Stylonychia</taxon>
    </lineage>
</organism>
<feature type="region of interest" description="Disordered" evidence="1">
    <location>
        <begin position="61"/>
        <end position="87"/>
    </location>
</feature>
<gene>
    <name evidence="3" type="primary">Contig16106.g17165</name>
    <name evidence="3" type="ORF">STYLEM_12328</name>
</gene>
<evidence type="ECO:0000256" key="1">
    <source>
        <dbReference type="SAM" id="MobiDB-lite"/>
    </source>
</evidence>
<keyword evidence="2" id="KW-1133">Transmembrane helix</keyword>
<keyword evidence="4" id="KW-1185">Reference proteome</keyword>
<keyword evidence="2" id="KW-0472">Membrane</keyword>
<dbReference type="Proteomes" id="UP000039865">
    <property type="component" value="Unassembled WGS sequence"/>
</dbReference>
<evidence type="ECO:0008006" key="5">
    <source>
        <dbReference type="Google" id="ProtNLM"/>
    </source>
</evidence>
<reference evidence="3 4" key="1">
    <citation type="submission" date="2014-06" db="EMBL/GenBank/DDBJ databases">
        <authorList>
            <person name="Swart Estienne"/>
        </authorList>
    </citation>
    <scope>NUCLEOTIDE SEQUENCE [LARGE SCALE GENOMIC DNA]</scope>
    <source>
        <strain evidence="3 4">130c</strain>
    </source>
</reference>
<dbReference type="InParanoid" id="A0A078AMY2"/>
<feature type="transmembrane region" description="Helical" evidence="2">
    <location>
        <begin position="158"/>
        <end position="179"/>
    </location>
</feature>
<dbReference type="EMBL" id="CCKQ01011714">
    <property type="protein sequence ID" value="CDW83286.1"/>
    <property type="molecule type" value="Genomic_DNA"/>
</dbReference>
<protein>
    <recommendedName>
        <fullName evidence="5">LITAF domain-containing protein</fullName>
    </recommendedName>
</protein>
<sequence length="222" mass="25586">MSAQIRPEEQEYSDKSIIQDQTFDIAALVKPGPLTLPPIETERKRLFEKIYQIKIDECQSESSKGESAEQSLDNIREHNEDDDSLKRISSKSTQIYPKTFEGTGTQLDQLQEIKKELVPLDLHNKIESLEMRCNNCQYLIETQVKTSWKFVDILLKSLLLIFTLVFTPLIFILVIVISACLASDICKNVSRTFQTLKQRIFSWVTLHECPKCNILVARSINF</sequence>
<evidence type="ECO:0000313" key="3">
    <source>
        <dbReference type="EMBL" id="CDW83286.1"/>
    </source>
</evidence>
<evidence type="ECO:0000313" key="4">
    <source>
        <dbReference type="Proteomes" id="UP000039865"/>
    </source>
</evidence>
<dbReference type="AlphaFoldDB" id="A0A078AMY2"/>
<evidence type="ECO:0000256" key="2">
    <source>
        <dbReference type="SAM" id="Phobius"/>
    </source>
</evidence>
<proteinExistence type="predicted"/>
<keyword evidence="2" id="KW-0812">Transmembrane</keyword>